<dbReference type="CDD" id="cd06261">
    <property type="entry name" value="TM_PBP2"/>
    <property type="match status" value="1"/>
</dbReference>
<evidence type="ECO:0000313" key="10">
    <source>
        <dbReference type="EMBL" id="MBW4661777.1"/>
    </source>
</evidence>
<feature type="transmembrane region" description="Helical" evidence="8">
    <location>
        <begin position="112"/>
        <end position="133"/>
    </location>
</feature>
<comment type="subcellular location">
    <subcellularLocation>
        <location evidence="1">Cell inner membrane</location>
        <topology evidence="1">Multi-pass membrane protein</topology>
    </subcellularLocation>
    <subcellularLocation>
        <location evidence="8">Cell membrane</location>
        <topology evidence="8">Multi-pass membrane protein</topology>
    </subcellularLocation>
</comment>
<keyword evidence="4" id="KW-0997">Cell inner membrane</keyword>
<feature type="transmembrane region" description="Helical" evidence="8">
    <location>
        <begin position="145"/>
        <end position="163"/>
    </location>
</feature>
<keyword evidence="6 8" id="KW-1133">Transmembrane helix</keyword>
<evidence type="ECO:0000313" key="11">
    <source>
        <dbReference type="Proteomes" id="UP000757435"/>
    </source>
</evidence>
<evidence type="ECO:0000256" key="4">
    <source>
        <dbReference type="ARBA" id="ARBA00022519"/>
    </source>
</evidence>
<name>A0A951UPS5_9CYAN</name>
<comment type="caution">
    <text evidence="10">The sequence shown here is derived from an EMBL/GenBank/DDBJ whole genome shotgun (WGS) entry which is preliminary data.</text>
</comment>
<evidence type="ECO:0000256" key="5">
    <source>
        <dbReference type="ARBA" id="ARBA00022692"/>
    </source>
</evidence>
<proteinExistence type="inferred from homology"/>
<evidence type="ECO:0000256" key="2">
    <source>
        <dbReference type="ARBA" id="ARBA00022448"/>
    </source>
</evidence>
<dbReference type="PANTHER" id="PTHR43357:SF4">
    <property type="entry name" value="INNER MEMBRANE ABC TRANSPORTER PERMEASE PROTEIN YDCV"/>
    <property type="match status" value="1"/>
</dbReference>
<organism evidence="10 11">
    <name type="scientific">Drouetiella hepatica Uher 2000/2452</name>
    <dbReference type="NCBI Taxonomy" id="904376"/>
    <lineage>
        <taxon>Bacteria</taxon>
        <taxon>Bacillati</taxon>
        <taxon>Cyanobacteriota</taxon>
        <taxon>Cyanophyceae</taxon>
        <taxon>Oculatellales</taxon>
        <taxon>Oculatellaceae</taxon>
        <taxon>Drouetiella</taxon>
    </lineage>
</organism>
<keyword evidence="2 8" id="KW-0813">Transport</keyword>
<feature type="transmembrane region" description="Helical" evidence="8">
    <location>
        <begin position="245"/>
        <end position="267"/>
    </location>
</feature>
<dbReference type="InterPro" id="IPR035906">
    <property type="entry name" value="MetI-like_sf"/>
</dbReference>
<feature type="transmembrane region" description="Helical" evidence="8">
    <location>
        <begin position="28"/>
        <end position="48"/>
    </location>
</feature>
<dbReference type="GO" id="GO:0005886">
    <property type="term" value="C:plasma membrane"/>
    <property type="evidence" value="ECO:0007669"/>
    <property type="project" value="UniProtKB-SubCell"/>
</dbReference>
<evidence type="ECO:0000256" key="6">
    <source>
        <dbReference type="ARBA" id="ARBA00022989"/>
    </source>
</evidence>
<comment type="similarity">
    <text evidence="8">Belongs to the binding-protein-dependent transport system permease family.</text>
</comment>
<evidence type="ECO:0000256" key="3">
    <source>
        <dbReference type="ARBA" id="ARBA00022475"/>
    </source>
</evidence>
<accession>A0A951UPS5</accession>
<feature type="transmembrane region" description="Helical" evidence="8">
    <location>
        <begin position="197"/>
        <end position="225"/>
    </location>
</feature>
<dbReference type="AlphaFoldDB" id="A0A951UPS5"/>
<reference evidence="10" key="2">
    <citation type="journal article" date="2022" name="Microbiol. Resour. Announc.">
        <title>Metagenome Sequencing to Explore Phylogenomics of Terrestrial Cyanobacteria.</title>
        <authorList>
            <person name="Ward R.D."/>
            <person name="Stajich J.E."/>
            <person name="Johansen J.R."/>
            <person name="Huntemann M."/>
            <person name="Clum A."/>
            <person name="Foster B."/>
            <person name="Foster B."/>
            <person name="Roux S."/>
            <person name="Palaniappan K."/>
            <person name="Varghese N."/>
            <person name="Mukherjee S."/>
            <person name="Reddy T.B.K."/>
            <person name="Daum C."/>
            <person name="Copeland A."/>
            <person name="Chen I.A."/>
            <person name="Ivanova N.N."/>
            <person name="Kyrpides N.C."/>
            <person name="Shapiro N."/>
            <person name="Eloe-Fadrosh E.A."/>
            <person name="Pietrasiak N."/>
        </authorList>
    </citation>
    <scope>NUCLEOTIDE SEQUENCE</scope>
    <source>
        <strain evidence="10">UHER 2000/2452</strain>
    </source>
</reference>
<evidence type="ECO:0000256" key="1">
    <source>
        <dbReference type="ARBA" id="ARBA00004429"/>
    </source>
</evidence>
<dbReference type="Gene3D" id="1.10.3720.10">
    <property type="entry name" value="MetI-like"/>
    <property type="match status" value="1"/>
</dbReference>
<dbReference type="EMBL" id="JAHHHD010000045">
    <property type="protein sequence ID" value="MBW4661777.1"/>
    <property type="molecule type" value="Genomic_DNA"/>
</dbReference>
<dbReference type="PROSITE" id="PS50928">
    <property type="entry name" value="ABC_TM1"/>
    <property type="match status" value="1"/>
</dbReference>
<keyword evidence="3" id="KW-1003">Cell membrane</keyword>
<sequence length="272" mass="30073">MTIAPLTSPPAHAPAQTADRPKKGTWRLVLIAALLIYIFIPIVGLLRFSTRAANGISFQFYRDAFADPSFYSFLGNSLFAGLWTIAITLTLTTFTLYWAYLKARWLLPLMEMLSLLPFVVPAVTLGIGLIQVFTTPPLALTGTPQLLIGAYAIVTLPFAYRAVENSLQGANVLTLTEAAESLGASWWRIFIEIILPCVWSGVISGGLLVFSFVFGEFTLALFLVGSSYQTFPLYIQQLYSYQPQYSVVMSLLSFVATWLAAWLLVVFTRGKN</sequence>
<reference evidence="10" key="1">
    <citation type="submission" date="2021-05" db="EMBL/GenBank/DDBJ databases">
        <authorList>
            <person name="Pietrasiak N."/>
            <person name="Ward R."/>
            <person name="Stajich J.E."/>
            <person name="Kurbessoian T."/>
        </authorList>
    </citation>
    <scope>NUCLEOTIDE SEQUENCE</scope>
    <source>
        <strain evidence="10">UHER 2000/2452</strain>
    </source>
</reference>
<feature type="transmembrane region" description="Helical" evidence="8">
    <location>
        <begin position="78"/>
        <end position="100"/>
    </location>
</feature>
<feature type="domain" description="ABC transmembrane type-1" evidence="9">
    <location>
        <begin position="74"/>
        <end position="264"/>
    </location>
</feature>
<keyword evidence="7 8" id="KW-0472">Membrane</keyword>
<gene>
    <name evidence="10" type="ORF">KME15_24165</name>
</gene>
<evidence type="ECO:0000256" key="8">
    <source>
        <dbReference type="RuleBase" id="RU363032"/>
    </source>
</evidence>
<evidence type="ECO:0000259" key="9">
    <source>
        <dbReference type="PROSITE" id="PS50928"/>
    </source>
</evidence>
<dbReference type="GO" id="GO:0055085">
    <property type="term" value="P:transmembrane transport"/>
    <property type="evidence" value="ECO:0007669"/>
    <property type="project" value="InterPro"/>
</dbReference>
<dbReference type="Pfam" id="PF00528">
    <property type="entry name" value="BPD_transp_1"/>
    <property type="match status" value="1"/>
</dbReference>
<dbReference type="Proteomes" id="UP000757435">
    <property type="component" value="Unassembled WGS sequence"/>
</dbReference>
<evidence type="ECO:0000256" key="7">
    <source>
        <dbReference type="ARBA" id="ARBA00023136"/>
    </source>
</evidence>
<protein>
    <submittedName>
        <fullName evidence="10">ABC transporter permease subunit</fullName>
    </submittedName>
</protein>
<dbReference type="SUPFAM" id="SSF161098">
    <property type="entry name" value="MetI-like"/>
    <property type="match status" value="1"/>
</dbReference>
<keyword evidence="5 8" id="KW-0812">Transmembrane</keyword>
<dbReference type="PANTHER" id="PTHR43357">
    <property type="entry name" value="INNER MEMBRANE ABC TRANSPORTER PERMEASE PROTEIN YDCV"/>
    <property type="match status" value="1"/>
</dbReference>
<dbReference type="InterPro" id="IPR000515">
    <property type="entry name" value="MetI-like"/>
</dbReference>